<sequence length="68" mass="7964">MSSVKKWQKESWVTNKPLTAQQNPEWRSDLEQLTLCYMDERYGHRHLDATEKLEEAAERTKRQAAAGS</sequence>
<proteinExistence type="predicted"/>
<gene>
    <name evidence="1" type="ORF">JOE21_000367</name>
</gene>
<name>A0ABU1IJP3_9BACL</name>
<protein>
    <submittedName>
        <fullName evidence="1">Uncharacterized protein</fullName>
    </submittedName>
</protein>
<dbReference type="EMBL" id="JAVDQG010000001">
    <property type="protein sequence ID" value="MDR6224379.1"/>
    <property type="molecule type" value="Genomic_DNA"/>
</dbReference>
<evidence type="ECO:0000313" key="1">
    <source>
        <dbReference type="EMBL" id="MDR6224379.1"/>
    </source>
</evidence>
<evidence type="ECO:0000313" key="2">
    <source>
        <dbReference type="Proteomes" id="UP001185012"/>
    </source>
</evidence>
<dbReference type="RefSeq" id="WP_309861648.1">
    <property type="nucleotide sequence ID" value="NZ_JAVDQG010000001.1"/>
</dbReference>
<comment type="caution">
    <text evidence="1">The sequence shown here is derived from an EMBL/GenBank/DDBJ whole genome shotgun (WGS) entry which is preliminary data.</text>
</comment>
<reference evidence="1 2" key="1">
    <citation type="submission" date="2023-07" db="EMBL/GenBank/DDBJ databases">
        <title>Genomic Encyclopedia of Type Strains, Phase IV (KMG-IV): sequencing the most valuable type-strain genomes for metagenomic binning, comparative biology and taxonomic classification.</title>
        <authorList>
            <person name="Goeker M."/>
        </authorList>
    </citation>
    <scope>NUCLEOTIDE SEQUENCE [LARGE SCALE GENOMIC DNA]</scope>
    <source>
        <strain evidence="1 2">DSM 45903</strain>
    </source>
</reference>
<dbReference type="Proteomes" id="UP001185012">
    <property type="component" value="Unassembled WGS sequence"/>
</dbReference>
<keyword evidence="2" id="KW-1185">Reference proteome</keyword>
<accession>A0ABU1IJP3</accession>
<organism evidence="1 2">
    <name type="scientific">Desmospora profundinema</name>
    <dbReference type="NCBI Taxonomy" id="1571184"/>
    <lineage>
        <taxon>Bacteria</taxon>
        <taxon>Bacillati</taxon>
        <taxon>Bacillota</taxon>
        <taxon>Bacilli</taxon>
        <taxon>Bacillales</taxon>
        <taxon>Thermoactinomycetaceae</taxon>
        <taxon>Desmospora</taxon>
    </lineage>
</organism>